<protein>
    <submittedName>
        <fullName evidence="7">RNA polymerase sigma-70 factor (ECF subfamily)</fullName>
    </submittedName>
</protein>
<dbReference type="Gene3D" id="1.10.1740.10">
    <property type="match status" value="1"/>
</dbReference>
<dbReference type="InterPro" id="IPR013324">
    <property type="entry name" value="RNA_pol_sigma_r3/r4-like"/>
</dbReference>
<comment type="similarity">
    <text evidence="1">Belongs to the sigma-70 factor family. ECF subfamily.</text>
</comment>
<accession>A0A4V2S387</accession>
<dbReference type="EMBL" id="SLWQ01000001">
    <property type="protein sequence ID" value="TCO43400.1"/>
    <property type="molecule type" value="Genomic_DNA"/>
</dbReference>
<dbReference type="NCBIfam" id="TIGR02937">
    <property type="entry name" value="sigma70-ECF"/>
    <property type="match status" value="1"/>
</dbReference>
<evidence type="ECO:0000256" key="2">
    <source>
        <dbReference type="ARBA" id="ARBA00023015"/>
    </source>
</evidence>
<dbReference type="InterPro" id="IPR013249">
    <property type="entry name" value="RNA_pol_sigma70_r4_t2"/>
</dbReference>
<dbReference type="GO" id="GO:0003677">
    <property type="term" value="F:DNA binding"/>
    <property type="evidence" value="ECO:0007669"/>
    <property type="project" value="InterPro"/>
</dbReference>
<evidence type="ECO:0000256" key="4">
    <source>
        <dbReference type="ARBA" id="ARBA00023163"/>
    </source>
</evidence>
<evidence type="ECO:0000256" key="3">
    <source>
        <dbReference type="ARBA" id="ARBA00023082"/>
    </source>
</evidence>
<proteinExistence type="inferred from homology"/>
<keyword evidence="3" id="KW-0731">Sigma factor</keyword>
<dbReference type="Proteomes" id="UP000294862">
    <property type="component" value="Unassembled WGS sequence"/>
</dbReference>
<dbReference type="Pfam" id="PF04542">
    <property type="entry name" value="Sigma70_r2"/>
    <property type="match status" value="1"/>
</dbReference>
<sequence>MADGQTSYVETAPSGSGFGQALDRVTLERARRGDMGAFAAIYERFASACYTLALRVLGEPAAAEDIVQDVFLKMFATVGGFRGDAPFGAWLKRLTANATIDVLRSRQRFQGDDVEALFDAMPSAGPDAEQGVDAWSLLMRLPPRARAVVVLHEVEGYTHKELADLFGQSESYSKSILARALKRLNDDAAGSREVQDEA</sequence>
<dbReference type="InterPro" id="IPR036388">
    <property type="entry name" value="WH-like_DNA-bd_sf"/>
</dbReference>
<feature type="domain" description="RNA polymerase sigma factor 70 region 4 type 2" evidence="6">
    <location>
        <begin position="136"/>
        <end position="184"/>
    </location>
</feature>
<keyword evidence="4" id="KW-0804">Transcription</keyword>
<evidence type="ECO:0000256" key="1">
    <source>
        <dbReference type="ARBA" id="ARBA00010641"/>
    </source>
</evidence>
<comment type="caution">
    <text evidence="7">The sequence shown here is derived from an EMBL/GenBank/DDBJ whole genome shotgun (WGS) entry which is preliminary data.</text>
</comment>
<dbReference type="Pfam" id="PF08281">
    <property type="entry name" value="Sigma70_r4_2"/>
    <property type="match status" value="1"/>
</dbReference>
<keyword evidence="8" id="KW-1185">Reference proteome</keyword>
<dbReference type="PANTHER" id="PTHR43133:SF46">
    <property type="entry name" value="RNA POLYMERASE SIGMA-70 FACTOR ECF SUBFAMILY"/>
    <property type="match status" value="1"/>
</dbReference>
<evidence type="ECO:0000313" key="8">
    <source>
        <dbReference type="Proteomes" id="UP000294862"/>
    </source>
</evidence>
<organism evidence="7 8">
    <name type="scientific">Dokdonella fugitiva</name>
    <dbReference type="NCBI Taxonomy" id="328517"/>
    <lineage>
        <taxon>Bacteria</taxon>
        <taxon>Pseudomonadati</taxon>
        <taxon>Pseudomonadota</taxon>
        <taxon>Gammaproteobacteria</taxon>
        <taxon>Lysobacterales</taxon>
        <taxon>Rhodanobacteraceae</taxon>
        <taxon>Dokdonella</taxon>
    </lineage>
</organism>
<dbReference type="RefSeq" id="WP_241987978.1">
    <property type="nucleotide sequence ID" value="NZ_JACGXM010000002.1"/>
</dbReference>
<keyword evidence="2" id="KW-0805">Transcription regulation</keyword>
<dbReference type="SUPFAM" id="SSF88946">
    <property type="entry name" value="Sigma2 domain of RNA polymerase sigma factors"/>
    <property type="match status" value="1"/>
</dbReference>
<dbReference type="AlphaFoldDB" id="A0A4V2S387"/>
<reference evidence="7 8" key="1">
    <citation type="journal article" date="2015" name="Stand. Genomic Sci.">
        <title>Genomic Encyclopedia of Bacterial and Archaeal Type Strains, Phase III: the genomes of soil and plant-associated and newly described type strains.</title>
        <authorList>
            <person name="Whitman W.B."/>
            <person name="Woyke T."/>
            <person name="Klenk H.P."/>
            <person name="Zhou Y."/>
            <person name="Lilburn T.G."/>
            <person name="Beck B.J."/>
            <person name="De Vos P."/>
            <person name="Vandamme P."/>
            <person name="Eisen J.A."/>
            <person name="Garrity G."/>
            <person name="Hugenholtz P."/>
            <person name="Kyrpides N.C."/>
        </authorList>
    </citation>
    <scope>NUCLEOTIDE SEQUENCE [LARGE SCALE GENOMIC DNA]</scope>
    <source>
        <strain evidence="7 8">A3</strain>
    </source>
</reference>
<dbReference type="GO" id="GO:0016987">
    <property type="term" value="F:sigma factor activity"/>
    <property type="evidence" value="ECO:0007669"/>
    <property type="project" value="UniProtKB-KW"/>
</dbReference>
<dbReference type="SUPFAM" id="SSF88659">
    <property type="entry name" value="Sigma3 and sigma4 domains of RNA polymerase sigma factors"/>
    <property type="match status" value="1"/>
</dbReference>
<evidence type="ECO:0000259" key="6">
    <source>
        <dbReference type="Pfam" id="PF08281"/>
    </source>
</evidence>
<dbReference type="PANTHER" id="PTHR43133">
    <property type="entry name" value="RNA POLYMERASE ECF-TYPE SIGMA FACTO"/>
    <property type="match status" value="1"/>
</dbReference>
<feature type="domain" description="RNA polymerase sigma-70 region 2" evidence="5">
    <location>
        <begin position="41"/>
        <end position="108"/>
    </location>
</feature>
<dbReference type="CDD" id="cd06171">
    <property type="entry name" value="Sigma70_r4"/>
    <property type="match status" value="1"/>
</dbReference>
<dbReference type="InterPro" id="IPR007627">
    <property type="entry name" value="RNA_pol_sigma70_r2"/>
</dbReference>
<gene>
    <name evidence="7" type="ORF">EV148_101824</name>
</gene>
<dbReference type="InterPro" id="IPR013325">
    <property type="entry name" value="RNA_pol_sigma_r2"/>
</dbReference>
<name>A0A4V2S387_9GAMM</name>
<evidence type="ECO:0000259" key="5">
    <source>
        <dbReference type="Pfam" id="PF04542"/>
    </source>
</evidence>
<dbReference type="InterPro" id="IPR014284">
    <property type="entry name" value="RNA_pol_sigma-70_dom"/>
</dbReference>
<dbReference type="GO" id="GO:0006352">
    <property type="term" value="P:DNA-templated transcription initiation"/>
    <property type="evidence" value="ECO:0007669"/>
    <property type="project" value="InterPro"/>
</dbReference>
<dbReference type="Gene3D" id="1.10.10.10">
    <property type="entry name" value="Winged helix-like DNA-binding domain superfamily/Winged helix DNA-binding domain"/>
    <property type="match status" value="1"/>
</dbReference>
<evidence type="ECO:0000313" key="7">
    <source>
        <dbReference type="EMBL" id="TCO43400.1"/>
    </source>
</evidence>
<dbReference type="InterPro" id="IPR039425">
    <property type="entry name" value="RNA_pol_sigma-70-like"/>
</dbReference>